<feature type="region of interest" description="Disordered" evidence="1">
    <location>
        <begin position="322"/>
        <end position="344"/>
    </location>
</feature>
<evidence type="ECO:0000313" key="3">
    <source>
        <dbReference type="Proteomes" id="UP000824219"/>
    </source>
</evidence>
<proteinExistence type="predicted"/>
<keyword evidence="3" id="KW-1185">Reference proteome</keyword>
<name>A0A9D3STG9_9TELE</name>
<sequence>MDLDLTKAMNMARQSEEVKKQQNTLRGDASGIIMHKKAVFFPGCVKVVFRKGPLGYLLQEPTEEARLIKDNPSLPDKSAPKEEELVRRNALAVVSQRGELEDADELESATLNISPSKLQSQSPPTPPSSSERFGLEYVEPGCRPVVLDWEKHKSKSTQAFSPAEQGRTPTAQSSDHPGDHDVTPSPQLESGCVKVMFRKGPLGYLLQEPTEEARLIKDNPSLPDKSAPKEEELVRRNALAVIIMHKKAVFFPGCVKVVFRKGPLGYLLQEPTEEARLIKDNPSLPDKSAPKEEELVRRNALAVVSQRGELEDADELESATLNISPSKLQSQSPPTPPSSSERFGLEYVEPGCRPVVLDWEKHKSKSTQAFSPAEQGRTPTAQSSDHPGDHDVTPSPQLESGCVKVVFRKGPLGYLLQEPTEEARLIKDNPSLPDKSAPKEEELVRRNALAVEEAAGVFTADTTIVVCTGAQFC</sequence>
<feature type="region of interest" description="Disordered" evidence="1">
    <location>
        <begin position="112"/>
        <end position="134"/>
    </location>
</feature>
<feature type="region of interest" description="Disordered" evidence="1">
    <location>
        <begin position="153"/>
        <end position="188"/>
    </location>
</feature>
<feature type="region of interest" description="Disordered" evidence="1">
    <location>
        <begin position="363"/>
        <end position="397"/>
    </location>
</feature>
<accession>A0A9D3STG9</accession>
<protein>
    <submittedName>
        <fullName evidence="2">Uncharacterized protein</fullName>
    </submittedName>
</protein>
<evidence type="ECO:0000313" key="2">
    <source>
        <dbReference type="EMBL" id="KAG7334445.1"/>
    </source>
</evidence>
<dbReference type="Proteomes" id="UP000824219">
    <property type="component" value="Linkage Group LG03"/>
</dbReference>
<organism evidence="2 3">
    <name type="scientific">Hemibagrus wyckioides</name>
    <dbReference type="NCBI Taxonomy" id="337641"/>
    <lineage>
        <taxon>Eukaryota</taxon>
        <taxon>Metazoa</taxon>
        <taxon>Chordata</taxon>
        <taxon>Craniata</taxon>
        <taxon>Vertebrata</taxon>
        <taxon>Euteleostomi</taxon>
        <taxon>Actinopterygii</taxon>
        <taxon>Neopterygii</taxon>
        <taxon>Teleostei</taxon>
        <taxon>Ostariophysi</taxon>
        <taxon>Siluriformes</taxon>
        <taxon>Bagridae</taxon>
        <taxon>Hemibagrus</taxon>
    </lineage>
</organism>
<dbReference type="AlphaFoldDB" id="A0A9D3STG9"/>
<evidence type="ECO:0000256" key="1">
    <source>
        <dbReference type="SAM" id="MobiDB-lite"/>
    </source>
</evidence>
<gene>
    <name evidence="2" type="ORF">KOW79_002852</name>
</gene>
<dbReference type="EMBL" id="JAHKSW010000003">
    <property type="protein sequence ID" value="KAG7334445.1"/>
    <property type="molecule type" value="Genomic_DNA"/>
</dbReference>
<comment type="caution">
    <text evidence="2">The sequence shown here is derived from an EMBL/GenBank/DDBJ whole genome shotgun (WGS) entry which is preliminary data.</text>
</comment>
<reference evidence="2 3" key="1">
    <citation type="submission" date="2021-06" db="EMBL/GenBank/DDBJ databases">
        <title>Chromosome-level genome assembly of the red-tail catfish (Hemibagrus wyckioides).</title>
        <authorList>
            <person name="Shao F."/>
        </authorList>
    </citation>
    <scope>NUCLEOTIDE SEQUENCE [LARGE SCALE GENOMIC DNA]</scope>
    <source>
        <strain evidence="2">EC202008001</strain>
        <tissue evidence="2">Blood</tissue>
    </source>
</reference>
<dbReference type="OrthoDB" id="8938717at2759"/>